<keyword evidence="5 7" id="KW-0862">Zinc</keyword>
<dbReference type="Gene3D" id="1.20.1050.40">
    <property type="entry name" value="Endopeptidase. Chain P, domain 1"/>
    <property type="match status" value="1"/>
</dbReference>
<keyword evidence="6 7" id="KW-0482">Metalloprotease</keyword>
<dbReference type="FunFam" id="3.40.390.10:FF:000006">
    <property type="entry name" value="Thimet oligopeptidase 1"/>
    <property type="match status" value="1"/>
</dbReference>
<dbReference type="Pfam" id="PF01432">
    <property type="entry name" value="Peptidase_M3"/>
    <property type="match status" value="1"/>
</dbReference>
<dbReference type="PANTHER" id="PTHR11804:SF84">
    <property type="entry name" value="SACCHAROLYSIN"/>
    <property type="match status" value="1"/>
</dbReference>
<evidence type="ECO:0000313" key="10">
    <source>
        <dbReference type="Proteomes" id="UP000729357"/>
    </source>
</evidence>
<sequence length="711" mass="81115">MSRTKTRQPRQRPPVFTKDASTIISEVERLIEQSRKVQETILATVKPETGTFFNVILPLARNQNSVSRQMPIMGFYEAVSTDEKLQDASTEANKLYADFEIETNTHEGMFRLVDAVVKKNEELKAEDKRLLERYHRNFLRNGLGATAEKRERFKIIQKQLHQLASDFEKNLREGNKGVWFELEELSGLPDDLVSSLTKGTGEYDGKVLLPFGFPHVSTVLKYATSSETRRVYYTAYENRCPKNVSVFKEIMVLRQESAQLLGYANHAAFRIEDKMAKTPNTVMRFLDDLNSRLSAGVKAEVDELKILKSQDLDSRGELSDGKMYLWDQPFYNRMMLEKESSIDRQQVAEFFPLKTTVTGVLDIFSHLFGLVFEEIVGEDKDTLSSTGQGGDLVWQEDVQMFAVWDDGQEGGSFVGYLYLDLYPRAGKYGGMCNMNLQCGFEQEDGTRHYPATALICNLSKPTAPKPSLLAHDQVLLFFHELGHGIHDLVARIKYSVFHGTATVDDFCEAPSQMLEFWCWIPELLQSLSNHYTHLSTSYLETWKQENRDAEAQPEKHIPLTTIEKLVQAKNVNGSLFQSRLLHRSYFDMIVHQPSSLQEIQDMDIGQQWNKLQGQVSFLDTGDDYKGLGYSSFNAVVRVYDAGFYGYLYSRVYAADMFYSVFQDDPMNAVQGRRYRRTMLEKGASVDEMATLVEFLGRGPSAEAFYKDTGLG</sequence>
<evidence type="ECO:0000256" key="5">
    <source>
        <dbReference type="ARBA" id="ARBA00022833"/>
    </source>
</evidence>
<dbReference type="GO" id="GO:0005758">
    <property type="term" value="C:mitochondrial intermembrane space"/>
    <property type="evidence" value="ECO:0007669"/>
    <property type="project" value="TreeGrafter"/>
</dbReference>
<feature type="non-terminal residue" evidence="9">
    <location>
        <position position="711"/>
    </location>
</feature>
<dbReference type="Gene3D" id="3.40.390.10">
    <property type="entry name" value="Collagenase (Catalytic Domain)"/>
    <property type="match status" value="1"/>
</dbReference>
<name>A0A9P8G403_AURME</name>
<comment type="caution">
    <text evidence="9">The sequence shown here is derived from an EMBL/GenBank/DDBJ whole genome shotgun (WGS) entry which is preliminary data.</text>
</comment>
<dbReference type="InterPro" id="IPR024077">
    <property type="entry name" value="Neurolysin/TOP_dom2"/>
</dbReference>
<dbReference type="EMBL" id="JAHFXS010000029">
    <property type="protein sequence ID" value="KAG9990480.1"/>
    <property type="molecule type" value="Genomic_DNA"/>
</dbReference>
<keyword evidence="3 7" id="KW-0479">Metal-binding</keyword>
<organism evidence="9 10">
    <name type="scientific">Aureobasidium melanogenum</name>
    <name type="common">Aureobasidium pullulans var. melanogenum</name>
    <dbReference type="NCBI Taxonomy" id="46634"/>
    <lineage>
        <taxon>Eukaryota</taxon>
        <taxon>Fungi</taxon>
        <taxon>Dikarya</taxon>
        <taxon>Ascomycota</taxon>
        <taxon>Pezizomycotina</taxon>
        <taxon>Dothideomycetes</taxon>
        <taxon>Dothideomycetidae</taxon>
        <taxon>Dothideales</taxon>
        <taxon>Saccotheciaceae</taxon>
        <taxon>Aureobasidium</taxon>
    </lineage>
</organism>
<protein>
    <submittedName>
        <fullName evidence="9">Zincin</fullName>
    </submittedName>
</protein>
<dbReference type="Gene3D" id="1.10.1370.10">
    <property type="entry name" value="Neurolysin, domain 3"/>
    <property type="match status" value="1"/>
</dbReference>
<dbReference type="GO" id="GO:0006518">
    <property type="term" value="P:peptide metabolic process"/>
    <property type="evidence" value="ECO:0007669"/>
    <property type="project" value="TreeGrafter"/>
</dbReference>
<evidence type="ECO:0000256" key="6">
    <source>
        <dbReference type="ARBA" id="ARBA00023049"/>
    </source>
</evidence>
<evidence type="ECO:0000259" key="8">
    <source>
        <dbReference type="Pfam" id="PF01432"/>
    </source>
</evidence>
<dbReference type="CDD" id="cd06455">
    <property type="entry name" value="M3A_TOP"/>
    <property type="match status" value="1"/>
</dbReference>
<dbReference type="InterPro" id="IPR024079">
    <property type="entry name" value="MetalloPept_cat_dom_sf"/>
</dbReference>
<evidence type="ECO:0000256" key="7">
    <source>
        <dbReference type="RuleBase" id="RU003435"/>
    </source>
</evidence>
<dbReference type="PANTHER" id="PTHR11804">
    <property type="entry name" value="PROTEASE M3 THIMET OLIGOPEPTIDASE-RELATED"/>
    <property type="match status" value="1"/>
</dbReference>
<dbReference type="Proteomes" id="UP000729357">
    <property type="component" value="Unassembled WGS sequence"/>
</dbReference>
<evidence type="ECO:0000256" key="1">
    <source>
        <dbReference type="ARBA" id="ARBA00006040"/>
    </source>
</evidence>
<keyword evidence="2 7" id="KW-0645">Protease</keyword>
<dbReference type="InterPro" id="IPR024080">
    <property type="entry name" value="Neurolysin/TOP_N"/>
</dbReference>
<evidence type="ECO:0000256" key="3">
    <source>
        <dbReference type="ARBA" id="ARBA00022723"/>
    </source>
</evidence>
<proteinExistence type="inferred from homology"/>
<dbReference type="InterPro" id="IPR045090">
    <property type="entry name" value="Pept_M3A_M3B"/>
</dbReference>
<dbReference type="AlphaFoldDB" id="A0A9P8G403"/>
<gene>
    <name evidence="9" type="ORF">KCU98_g1100</name>
</gene>
<keyword evidence="10" id="KW-1185">Reference proteome</keyword>
<dbReference type="InterPro" id="IPR001567">
    <property type="entry name" value="Pept_M3A_M3B_dom"/>
</dbReference>
<evidence type="ECO:0000313" key="9">
    <source>
        <dbReference type="EMBL" id="KAG9990480.1"/>
    </source>
</evidence>
<feature type="domain" description="Peptidase M3A/M3B catalytic" evidence="8">
    <location>
        <begin position="219"/>
        <end position="708"/>
    </location>
</feature>
<accession>A0A9P8G403</accession>
<dbReference type="GO" id="GO:0004222">
    <property type="term" value="F:metalloendopeptidase activity"/>
    <property type="evidence" value="ECO:0007669"/>
    <property type="project" value="InterPro"/>
</dbReference>
<evidence type="ECO:0000256" key="4">
    <source>
        <dbReference type="ARBA" id="ARBA00022801"/>
    </source>
</evidence>
<dbReference type="GO" id="GO:0006508">
    <property type="term" value="P:proteolysis"/>
    <property type="evidence" value="ECO:0007669"/>
    <property type="project" value="UniProtKB-KW"/>
</dbReference>
<dbReference type="GO" id="GO:0046872">
    <property type="term" value="F:metal ion binding"/>
    <property type="evidence" value="ECO:0007669"/>
    <property type="project" value="UniProtKB-UniRule"/>
</dbReference>
<evidence type="ECO:0000256" key="2">
    <source>
        <dbReference type="ARBA" id="ARBA00022670"/>
    </source>
</evidence>
<reference evidence="9" key="1">
    <citation type="journal article" date="2021" name="J Fungi (Basel)">
        <title>Virulence traits and population genomics of the black yeast Aureobasidium melanogenum.</title>
        <authorList>
            <person name="Cernosa A."/>
            <person name="Sun X."/>
            <person name="Gostincar C."/>
            <person name="Fang C."/>
            <person name="Gunde-Cimerman N."/>
            <person name="Song Z."/>
        </authorList>
    </citation>
    <scope>NUCLEOTIDE SEQUENCE</scope>
    <source>
        <strain evidence="9">EXF-9298</strain>
    </source>
</reference>
<comment type="cofactor">
    <cofactor evidence="7">
        <name>Zn(2+)</name>
        <dbReference type="ChEBI" id="CHEBI:29105"/>
    </cofactor>
    <text evidence="7">Binds 1 zinc ion.</text>
</comment>
<dbReference type="SUPFAM" id="SSF55486">
    <property type="entry name" value="Metalloproteases ('zincins'), catalytic domain"/>
    <property type="match status" value="1"/>
</dbReference>
<reference evidence="9" key="2">
    <citation type="submission" date="2021-08" db="EMBL/GenBank/DDBJ databases">
        <authorList>
            <person name="Gostincar C."/>
            <person name="Sun X."/>
            <person name="Song Z."/>
            <person name="Gunde-Cimerman N."/>
        </authorList>
    </citation>
    <scope>NUCLEOTIDE SEQUENCE</scope>
    <source>
        <strain evidence="9">EXF-9298</strain>
    </source>
</reference>
<comment type="similarity">
    <text evidence="1 7">Belongs to the peptidase M3 family.</text>
</comment>
<keyword evidence="4 7" id="KW-0378">Hydrolase</keyword>